<evidence type="ECO:0000313" key="1">
    <source>
        <dbReference type="EMBL" id="MPC46879.1"/>
    </source>
</evidence>
<gene>
    <name evidence="1" type="ORF">E2C01_040609</name>
</gene>
<protein>
    <submittedName>
        <fullName evidence="1">Uncharacterized protein</fullName>
    </submittedName>
</protein>
<organism evidence="1 2">
    <name type="scientific">Portunus trituberculatus</name>
    <name type="common">Swimming crab</name>
    <name type="synonym">Neptunus trituberculatus</name>
    <dbReference type="NCBI Taxonomy" id="210409"/>
    <lineage>
        <taxon>Eukaryota</taxon>
        <taxon>Metazoa</taxon>
        <taxon>Ecdysozoa</taxon>
        <taxon>Arthropoda</taxon>
        <taxon>Crustacea</taxon>
        <taxon>Multicrustacea</taxon>
        <taxon>Malacostraca</taxon>
        <taxon>Eumalacostraca</taxon>
        <taxon>Eucarida</taxon>
        <taxon>Decapoda</taxon>
        <taxon>Pleocyemata</taxon>
        <taxon>Brachyura</taxon>
        <taxon>Eubrachyura</taxon>
        <taxon>Portunoidea</taxon>
        <taxon>Portunidae</taxon>
        <taxon>Portuninae</taxon>
        <taxon>Portunus</taxon>
    </lineage>
</organism>
<dbReference type="EMBL" id="VSRR010007431">
    <property type="protein sequence ID" value="MPC46879.1"/>
    <property type="molecule type" value="Genomic_DNA"/>
</dbReference>
<comment type="caution">
    <text evidence="1">The sequence shown here is derived from an EMBL/GenBank/DDBJ whole genome shotgun (WGS) entry which is preliminary data.</text>
</comment>
<sequence length="130" mass="14627">MQSFLDRPLRQVFLASMPRHLASRREGKQKNDLLIWVSSLLDRGCAEGRPSRKLMLSRDGFRCPSLRVWLPQRGGAACRGLSSMDEGGVSKILWFSDQNIFNRQWNHACFGVRGVSKRTSSNLVHGPSVG</sequence>
<evidence type="ECO:0000313" key="2">
    <source>
        <dbReference type="Proteomes" id="UP000324222"/>
    </source>
</evidence>
<proteinExistence type="predicted"/>
<reference evidence="1 2" key="1">
    <citation type="submission" date="2019-05" db="EMBL/GenBank/DDBJ databases">
        <title>Another draft genome of Portunus trituberculatus and its Hox gene families provides insights of decapod evolution.</title>
        <authorList>
            <person name="Jeong J.-H."/>
            <person name="Song I."/>
            <person name="Kim S."/>
            <person name="Choi T."/>
            <person name="Kim D."/>
            <person name="Ryu S."/>
            <person name="Kim W."/>
        </authorList>
    </citation>
    <scope>NUCLEOTIDE SEQUENCE [LARGE SCALE GENOMIC DNA]</scope>
    <source>
        <tissue evidence="1">Muscle</tissue>
    </source>
</reference>
<accession>A0A5B7FNP6</accession>
<dbReference type="Proteomes" id="UP000324222">
    <property type="component" value="Unassembled WGS sequence"/>
</dbReference>
<dbReference type="AlphaFoldDB" id="A0A5B7FNP6"/>
<name>A0A5B7FNP6_PORTR</name>
<keyword evidence="2" id="KW-1185">Reference proteome</keyword>